<dbReference type="EMBL" id="JAOAMU010000001">
    <property type="protein sequence ID" value="MCT2560539.1"/>
    <property type="molecule type" value="Genomic_DNA"/>
</dbReference>
<proteinExistence type="predicted"/>
<protein>
    <recommendedName>
        <fullName evidence="4">MotA/TolQ/ExbB proton channel domain-containing protein</fullName>
    </recommendedName>
</protein>
<gene>
    <name evidence="2" type="ORF">N0B48_01420</name>
</gene>
<keyword evidence="1" id="KW-0812">Transmembrane</keyword>
<evidence type="ECO:0000313" key="3">
    <source>
        <dbReference type="Proteomes" id="UP001525566"/>
    </source>
</evidence>
<keyword evidence="1" id="KW-1133">Transmembrane helix</keyword>
<dbReference type="RefSeq" id="WP_259836040.1">
    <property type="nucleotide sequence ID" value="NZ_JAOAMU010000001.1"/>
</dbReference>
<comment type="caution">
    <text evidence="2">The sequence shown here is derived from an EMBL/GenBank/DDBJ whole genome shotgun (WGS) entry which is preliminary data.</text>
</comment>
<keyword evidence="1" id="KW-0472">Membrane</keyword>
<evidence type="ECO:0000313" key="2">
    <source>
        <dbReference type="EMBL" id="MCT2560539.1"/>
    </source>
</evidence>
<accession>A0ABT2INZ7</accession>
<organism evidence="2 3">
    <name type="scientific">Chryseobacterium herbae</name>
    <dbReference type="NCBI Taxonomy" id="2976476"/>
    <lineage>
        <taxon>Bacteria</taxon>
        <taxon>Pseudomonadati</taxon>
        <taxon>Bacteroidota</taxon>
        <taxon>Flavobacteriia</taxon>
        <taxon>Flavobacteriales</taxon>
        <taxon>Weeksellaceae</taxon>
        <taxon>Chryseobacterium group</taxon>
        <taxon>Chryseobacterium</taxon>
    </lineage>
</organism>
<feature type="transmembrane region" description="Helical" evidence="1">
    <location>
        <begin position="5"/>
        <end position="26"/>
    </location>
</feature>
<feature type="transmembrane region" description="Helical" evidence="1">
    <location>
        <begin position="65"/>
        <end position="86"/>
    </location>
</feature>
<keyword evidence="3" id="KW-1185">Reference proteome</keyword>
<feature type="transmembrane region" description="Helical" evidence="1">
    <location>
        <begin position="106"/>
        <end position="132"/>
    </location>
</feature>
<sequence>MKQNVLLFIVCTFINVLIANLALVIMATDLSLIYLILISSGIFLMYSVVFYRIHIHPGISGKWKLAGTAIGLSLSALLLACILTSISTRLATDGIIIAGLKGIIPLFVFAIVVASPFWVISALFNFVCLLFMKPKIR</sequence>
<reference evidence="2 3" key="1">
    <citation type="submission" date="2022-09" db="EMBL/GenBank/DDBJ databases">
        <title>Chryseobacterium oleae sp.nov., isolated from the inter-root soil of Pyrola calliantha H. Andr. in Tibet.</title>
        <authorList>
            <person name="Li Z."/>
        </authorList>
    </citation>
    <scope>NUCLEOTIDE SEQUENCE [LARGE SCALE GENOMIC DNA]</scope>
    <source>
        <strain evidence="3">pc1-10</strain>
    </source>
</reference>
<feature type="transmembrane region" description="Helical" evidence="1">
    <location>
        <begin position="32"/>
        <end position="53"/>
    </location>
</feature>
<name>A0ABT2INZ7_9FLAO</name>
<dbReference type="Proteomes" id="UP001525566">
    <property type="component" value="Unassembled WGS sequence"/>
</dbReference>
<evidence type="ECO:0000256" key="1">
    <source>
        <dbReference type="SAM" id="Phobius"/>
    </source>
</evidence>
<evidence type="ECO:0008006" key="4">
    <source>
        <dbReference type="Google" id="ProtNLM"/>
    </source>
</evidence>